<dbReference type="InterPro" id="IPR026960">
    <property type="entry name" value="RVT-Znf"/>
</dbReference>
<organism evidence="2 3">
    <name type="scientific">Hibiscus syriacus</name>
    <name type="common">Rose of Sharon</name>
    <dbReference type="NCBI Taxonomy" id="106335"/>
    <lineage>
        <taxon>Eukaryota</taxon>
        <taxon>Viridiplantae</taxon>
        <taxon>Streptophyta</taxon>
        <taxon>Embryophyta</taxon>
        <taxon>Tracheophyta</taxon>
        <taxon>Spermatophyta</taxon>
        <taxon>Magnoliopsida</taxon>
        <taxon>eudicotyledons</taxon>
        <taxon>Gunneridae</taxon>
        <taxon>Pentapetalae</taxon>
        <taxon>rosids</taxon>
        <taxon>malvids</taxon>
        <taxon>Malvales</taxon>
        <taxon>Malvaceae</taxon>
        <taxon>Malvoideae</taxon>
        <taxon>Hibiscus</taxon>
    </lineage>
</organism>
<reference evidence="2" key="1">
    <citation type="submission" date="2019-09" db="EMBL/GenBank/DDBJ databases">
        <title>Draft genome information of white flower Hibiscus syriacus.</title>
        <authorList>
            <person name="Kim Y.-M."/>
        </authorList>
    </citation>
    <scope>NUCLEOTIDE SEQUENCE [LARGE SCALE GENOMIC DNA]</scope>
    <source>
        <strain evidence="2">YM2019G1</strain>
    </source>
</reference>
<proteinExistence type="predicted"/>
<evidence type="ECO:0000313" key="2">
    <source>
        <dbReference type="EMBL" id="KAE8717106.1"/>
    </source>
</evidence>
<feature type="domain" description="Reverse transcriptase zinc-binding" evidence="1">
    <location>
        <begin position="22"/>
        <end position="111"/>
    </location>
</feature>
<accession>A0A6A3BJB0</accession>
<dbReference type="Proteomes" id="UP000436088">
    <property type="component" value="Unassembled WGS sequence"/>
</dbReference>
<name>A0A6A3BJB0_HIBSY</name>
<protein>
    <recommendedName>
        <fullName evidence="1">Reverse transcriptase zinc-binding domain-containing protein</fullName>
    </recommendedName>
</protein>
<keyword evidence="3" id="KW-1185">Reference proteome</keyword>
<dbReference type="EMBL" id="VEPZ02000831">
    <property type="protein sequence ID" value="KAE8717106.1"/>
    <property type="molecule type" value="Genomic_DNA"/>
</dbReference>
<comment type="caution">
    <text evidence="2">The sequence shown here is derived from an EMBL/GenBank/DDBJ whole genome shotgun (WGS) entry which is preliminary data.</text>
</comment>
<dbReference type="Pfam" id="PF13966">
    <property type="entry name" value="zf-RVT"/>
    <property type="match status" value="1"/>
</dbReference>
<evidence type="ECO:0000313" key="3">
    <source>
        <dbReference type="Proteomes" id="UP000436088"/>
    </source>
</evidence>
<gene>
    <name evidence="2" type="ORF">F3Y22_tig00110059pilonHSYRG00042</name>
</gene>
<evidence type="ECO:0000259" key="1">
    <source>
        <dbReference type="Pfam" id="PF13966"/>
    </source>
</evidence>
<sequence length="205" mass="24303">MPSRQELGEDTIGWKWKSDRRFSVKSAYDQRRSKLNTNVEREDIIWSTVAKFRGIPIFKSFLWLMAHERILTNKERARRHLTSQTKCEACGAAEESIHHIFRECPIAYTIWQSLIRQEKMTELMETEIKQWIYINIDKPEQFIRDAEDWDLLFGSIIWSIWLHRNNNIFGSLMEDNVATLKQMDKTRHGKYGLQAWNPPPTDGSS</sequence>
<dbReference type="AlphaFoldDB" id="A0A6A3BJB0"/>